<dbReference type="EMBL" id="CM001224">
    <property type="protein sequence ID" value="KEH20060.1"/>
    <property type="molecule type" value="Genomic_DNA"/>
</dbReference>
<reference evidence="2" key="3">
    <citation type="submission" date="2015-04" db="UniProtKB">
        <authorList>
            <consortium name="EnsemblPlants"/>
        </authorList>
    </citation>
    <scope>IDENTIFICATION</scope>
    <source>
        <strain evidence="2">cv. Jemalong A17</strain>
    </source>
</reference>
<dbReference type="AlphaFoldDB" id="A0A072U2N0"/>
<dbReference type="EnsemblPlants" id="KEH20060">
    <property type="protein sequence ID" value="KEH20060"/>
    <property type="gene ID" value="MTR_8g066155"/>
</dbReference>
<reference evidence="1 3" key="2">
    <citation type="journal article" date="2014" name="BMC Genomics">
        <title>An improved genome release (version Mt4.0) for the model legume Medicago truncatula.</title>
        <authorList>
            <person name="Tang H."/>
            <person name="Krishnakumar V."/>
            <person name="Bidwell S."/>
            <person name="Rosen B."/>
            <person name="Chan A."/>
            <person name="Zhou S."/>
            <person name="Gentzbittel L."/>
            <person name="Childs K.L."/>
            <person name="Yandell M."/>
            <person name="Gundlach H."/>
            <person name="Mayer K.F."/>
            <person name="Schwartz D.C."/>
            <person name="Town C.D."/>
        </authorList>
    </citation>
    <scope>GENOME REANNOTATION</scope>
    <source>
        <strain evidence="1">A17</strain>
        <strain evidence="2 3">cv. Jemalong A17</strain>
    </source>
</reference>
<evidence type="ECO:0000313" key="1">
    <source>
        <dbReference type="EMBL" id="KEH20060.1"/>
    </source>
</evidence>
<name>A0A072U2N0_MEDTR</name>
<dbReference type="Proteomes" id="UP000002051">
    <property type="component" value="Chromosome 8"/>
</dbReference>
<dbReference type="HOGENOM" id="CLU_2149624_0_0_1"/>
<reference evidence="1 3" key="1">
    <citation type="journal article" date="2011" name="Nature">
        <title>The Medicago genome provides insight into the evolution of rhizobial symbioses.</title>
        <authorList>
            <person name="Young N.D."/>
            <person name="Debelle F."/>
            <person name="Oldroyd G.E."/>
            <person name="Geurts R."/>
            <person name="Cannon S.B."/>
            <person name="Udvardi M.K."/>
            <person name="Benedito V.A."/>
            <person name="Mayer K.F."/>
            <person name="Gouzy J."/>
            <person name="Schoof H."/>
            <person name="Van de Peer Y."/>
            <person name="Proost S."/>
            <person name="Cook D.R."/>
            <person name="Meyers B.C."/>
            <person name="Spannagl M."/>
            <person name="Cheung F."/>
            <person name="De Mita S."/>
            <person name="Krishnakumar V."/>
            <person name="Gundlach H."/>
            <person name="Zhou S."/>
            <person name="Mudge J."/>
            <person name="Bharti A.K."/>
            <person name="Murray J.D."/>
            <person name="Naoumkina M.A."/>
            <person name="Rosen B."/>
            <person name="Silverstein K.A."/>
            <person name="Tang H."/>
            <person name="Rombauts S."/>
            <person name="Zhao P.X."/>
            <person name="Zhou P."/>
            <person name="Barbe V."/>
            <person name="Bardou P."/>
            <person name="Bechner M."/>
            <person name="Bellec A."/>
            <person name="Berger A."/>
            <person name="Berges H."/>
            <person name="Bidwell S."/>
            <person name="Bisseling T."/>
            <person name="Choisne N."/>
            <person name="Couloux A."/>
            <person name="Denny R."/>
            <person name="Deshpande S."/>
            <person name="Dai X."/>
            <person name="Doyle J.J."/>
            <person name="Dudez A.M."/>
            <person name="Farmer A.D."/>
            <person name="Fouteau S."/>
            <person name="Franken C."/>
            <person name="Gibelin C."/>
            <person name="Gish J."/>
            <person name="Goldstein S."/>
            <person name="Gonzalez A.J."/>
            <person name="Green P.J."/>
            <person name="Hallab A."/>
            <person name="Hartog M."/>
            <person name="Hua A."/>
            <person name="Humphray S.J."/>
            <person name="Jeong D.H."/>
            <person name="Jing Y."/>
            <person name="Jocker A."/>
            <person name="Kenton S.M."/>
            <person name="Kim D.J."/>
            <person name="Klee K."/>
            <person name="Lai H."/>
            <person name="Lang C."/>
            <person name="Lin S."/>
            <person name="Macmil S.L."/>
            <person name="Magdelenat G."/>
            <person name="Matthews L."/>
            <person name="McCorrison J."/>
            <person name="Monaghan E.L."/>
            <person name="Mun J.H."/>
            <person name="Najar F.Z."/>
            <person name="Nicholson C."/>
            <person name="Noirot C."/>
            <person name="O'Bleness M."/>
            <person name="Paule C.R."/>
            <person name="Poulain J."/>
            <person name="Prion F."/>
            <person name="Qin B."/>
            <person name="Qu C."/>
            <person name="Retzel E.F."/>
            <person name="Riddle C."/>
            <person name="Sallet E."/>
            <person name="Samain S."/>
            <person name="Samson N."/>
            <person name="Sanders I."/>
            <person name="Saurat O."/>
            <person name="Scarpelli C."/>
            <person name="Schiex T."/>
            <person name="Segurens B."/>
            <person name="Severin A.J."/>
            <person name="Sherrier D.J."/>
            <person name="Shi R."/>
            <person name="Sims S."/>
            <person name="Singer S.R."/>
            <person name="Sinharoy S."/>
            <person name="Sterck L."/>
            <person name="Viollet A."/>
            <person name="Wang B.B."/>
            <person name="Wang K."/>
            <person name="Wang M."/>
            <person name="Wang X."/>
            <person name="Warfsmann J."/>
            <person name="Weissenbach J."/>
            <person name="White D.D."/>
            <person name="White J.D."/>
            <person name="Wiley G.B."/>
            <person name="Wincker P."/>
            <person name="Xing Y."/>
            <person name="Yang L."/>
            <person name="Yao Z."/>
            <person name="Ying F."/>
            <person name="Zhai J."/>
            <person name="Zhou L."/>
            <person name="Zuber A."/>
            <person name="Denarie J."/>
            <person name="Dixon R.A."/>
            <person name="May G.D."/>
            <person name="Schwartz D.C."/>
            <person name="Rogers J."/>
            <person name="Quetier F."/>
            <person name="Town C.D."/>
            <person name="Roe B.A."/>
        </authorList>
    </citation>
    <scope>NUCLEOTIDE SEQUENCE [LARGE SCALE GENOMIC DNA]</scope>
    <source>
        <strain evidence="1">A17</strain>
        <strain evidence="2 3">cv. Jemalong A17</strain>
    </source>
</reference>
<gene>
    <name evidence="1" type="ordered locus">MTR_8g066155</name>
</gene>
<proteinExistence type="predicted"/>
<protein>
    <submittedName>
        <fullName evidence="1 2">Uncharacterized protein</fullName>
    </submittedName>
</protein>
<evidence type="ECO:0000313" key="2">
    <source>
        <dbReference type="EnsemblPlants" id="KEH20060"/>
    </source>
</evidence>
<keyword evidence="3" id="KW-1185">Reference proteome</keyword>
<evidence type="ECO:0000313" key="3">
    <source>
        <dbReference type="Proteomes" id="UP000002051"/>
    </source>
</evidence>
<sequence length="112" mass="13314">MHHCHTTFNEALVLYHLKSQMVMNSTVSMLNLKMSWRFFILKWFQRNKLLDRGYNEAMMLFSAFRSNNRLESLSTGKVLQYWFENTIVIHSTYTDNAAMVRLFSSAYCLRKG</sequence>
<organism evidence="1 3">
    <name type="scientific">Medicago truncatula</name>
    <name type="common">Barrel medic</name>
    <name type="synonym">Medicago tribuloides</name>
    <dbReference type="NCBI Taxonomy" id="3880"/>
    <lineage>
        <taxon>Eukaryota</taxon>
        <taxon>Viridiplantae</taxon>
        <taxon>Streptophyta</taxon>
        <taxon>Embryophyta</taxon>
        <taxon>Tracheophyta</taxon>
        <taxon>Spermatophyta</taxon>
        <taxon>Magnoliopsida</taxon>
        <taxon>eudicotyledons</taxon>
        <taxon>Gunneridae</taxon>
        <taxon>Pentapetalae</taxon>
        <taxon>rosids</taxon>
        <taxon>fabids</taxon>
        <taxon>Fabales</taxon>
        <taxon>Fabaceae</taxon>
        <taxon>Papilionoideae</taxon>
        <taxon>50 kb inversion clade</taxon>
        <taxon>NPAAA clade</taxon>
        <taxon>Hologalegina</taxon>
        <taxon>IRL clade</taxon>
        <taxon>Trifolieae</taxon>
        <taxon>Medicago</taxon>
    </lineage>
</organism>
<accession>A0A072U2N0</accession>